<dbReference type="Pfam" id="PF13211">
    <property type="entry name" value="DUF4019"/>
    <property type="match status" value="1"/>
</dbReference>
<gene>
    <name evidence="2" type="ORF">JJ685_28855</name>
</gene>
<dbReference type="RefSeq" id="WP_201677843.1">
    <property type="nucleotide sequence ID" value="NZ_JAEQNE010000012.1"/>
</dbReference>
<comment type="caution">
    <text evidence="2">The sequence shown here is derived from an EMBL/GenBank/DDBJ whole genome shotgun (WGS) entry which is preliminary data.</text>
</comment>
<evidence type="ECO:0000313" key="2">
    <source>
        <dbReference type="EMBL" id="MBL0395175.1"/>
    </source>
</evidence>
<keyword evidence="3" id="KW-1185">Reference proteome</keyword>
<dbReference type="Proteomes" id="UP000599109">
    <property type="component" value="Unassembled WGS sequence"/>
</dbReference>
<organism evidence="2 3">
    <name type="scientific">Ramlibacter monticola</name>
    <dbReference type="NCBI Taxonomy" id="1926872"/>
    <lineage>
        <taxon>Bacteria</taxon>
        <taxon>Pseudomonadati</taxon>
        <taxon>Pseudomonadota</taxon>
        <taxon>Betaproteobacteria</taxon>
        <taxon>Burkholderiales</taxon>
        <taxon>Comamonadaceae</taxon>
        <taxon>Ramlibacter</taxon>
    </lineage>
</organism>
<proteinExistence type="predicted"/>
<feature type="chain" id="PRO_5037473990" evidence="1">
    <location>
        <begin position="19"/>
        <end position="173"/>
    </location>
</feature>
<protein>
    <submittedName>
        <fullName evidence="2">DUF4019 domain-containing protein</fullName>
    </submittedName>
</protein>
<sequence length="173" mass="18839">MRLLSSVLALGLALAAAAALGQTKPSPRFSEPSLLPAVPALVPAPQRPAAAPPKSEHADLEKAGQTAAHAWLVLLDRKDWGTAWDASSQVFRQSVPLPAWMDNIPKLRDPFGAFVEREPVEAAYRKTLPGRPEGDYVTVVFTSRFAGKEQVQETVTTVREPDGRWRVTGYTAR</sequence>
<keyword evidence="1" id="KW-0732">Signal</keyword>
<dbReference type="EMBL" id="JAEQNE010000012">
    <property type="protein sequence ID" value="MBL0395175.1"/>
    <property type="molecule type" value="Genomic_DNA"/>
</dbReference>
<dbReference type="InterPro" id="IPR025091">
    <property type="entry name" value="DUF4019"/>
</dbReference>
<dbReference type="AlphaFoldDB" id="A0A937CVT7"/>
<evidence type="ECO:0000313" key="3">
    <source>
        <dbReference type="Proteomes" id="UP000599109"/>
    </source>
</evidence>
<accession>A0A937CVT7</accession>
<evidence type="ECO:0000256" key="1">
    <source>
        <dbReference type="SAM" id="SignalP"/>
    </source>
</evidence>
<name>A0A937CVT7_9BURK</name>
<feature type="signal peptide" evidence="1">
    <location>
        <begin position="1"/>
        <end position="18"/>
    </location>
</feature>
<reference evidence="2 3" key="1">
    <citation type="journal article" date="2017" name="Int. J. Syst. Evol. Microbiol.">
        <title>Ramlibacter monticola sp. nov., isolated from forest soil.</title>
        <authorList>
            <person name="Chaudhary D.K."/>
            <person name="Kim J."/>
        </authorList>
    </citation>
    <scope>NUCLEOTIDE SEQUENCE [LARGE SCALE GENOMIC DNA]</scope>
    <source>
        <strain evidence="2 3">KACC 19175</strain>
    </source>
</reference>